<protein>
    <submittedName>
        <fullName evidence="2">Uncharacterized protein</fullName>
    </submittedName>
</protein>
<dbReference type="EMBL" id="JARKIE010000025">
    <property type="protein sequence ID" value="KAJ7698690.1"/>
    <property type="molecule type" value="Genomic_DNA"/>
</dbReference>
<feature type="region of interest" description="Disordered" evidence="1">
    <location>
        <begin position="1"/>
        <end position="21"/>
    </location>
</feature>
<name>A0AAD7DTL7_MYCRO</name>
<dbReference type="AlphaFoldDB" id="A0AAD7DTL7"/>
<dbReference type="Proteomes" id="UP001221757">
    <property type="component" value="Unassembled WGS sequence"/>
</dbReference>
<sequence length="369" mass="42188">MSEHPTSTETLSAKISASDPHNQAQSPIFAIMYPELRNIIFRHALTEYDSPARPYSKHSYCFRPGFKFAGKIDTNLLLACRLIYLETHLAPIALNEHVFWMCRGPPDRVESDPDAYFVRMTPQQRAAVRRVRFFTQLYWLETQEAQEWLPGLVIPELAITIRHSDWWYWESSEPLRIMNPDEGWGGWVGSMPGLRQVQLELETIDDQREQLEERVQVALSWSFLHPQGSRSLIHDGDDPAISMWLGTSRLSPARYYEEEDEEYGDEEYYGDSDEEGGSEDSGGTDVEDGTGIQRSENQLRLVDDKVETETSGVGSAEASGSQQLVPVAASEEAFAPKELDREAELDLKFPLDLKFHVRKLRFIIDSRLV</sequence>
<evidence type="ECO:0000256" key="1">
    <source>
        <dbReference type="SAM" id="MobiDB-lite"/>
    </source>
</evidence>
<reference evidence="2" key="1">
    <citation type="submission" date="2023-03" db="EMBL/GenBank/DDBJ databases">
        <title>Massive genome expansion in bonnet fungi (Mycena s.s.) driven by repeated elements and novel gene families across ecological guilds.</title>
        <authorList>
            <consortium name="Lawrence Berkeley National Laboratory"/>
            <person name="Harder C.B."/>
            <person name="Miyauchi S."/>
            <person name="Viragh M."/>
            <person name="Kuo A."/>
            <person name="Thoen E."/>
            <person name="Andreopoulos B."/>
            <person name="Lu D."/>
            <person name="Skrede I."/>
            <person name="Drula E."/>
            <person name="Henrissat B."/>
            <person name="Morin E."/>
            <person name="Kohler A."/>
            <person name="Barry K."/>
            <person name="LaButti K."/>
            <person name="Morin E."/>
            <person name="Salamov A."/>
            <person name="Lipzen A."/>
            <person name="Mereny Z."/>
            <person name="Hegedus B."/>
            <person name="Baldrian P."/>
            <person name="Stursova M."/>
            <person name="Weitz H."/>
            <person name="Taylor A."/>
            <person name="Grigoriev I.V."/>
            <person name="Nagy L.G."/>
            <person name="Martin F."/>
            <person name="Kauserud H."/>
        </authorList>
    </citation>
    <scope>NUCLEOTIDE SEQUENCE</scope>
    <source>
        <strain evidence="2">CBHHK067</strain>
    </source>
</reference>
<proteinExistence type="predicted"/>
<accession>A0AAD7DTL7</accession>
<keyword evidence="3" id="KW-1185">Reference proteome</keyword>
<evidence type="ECO:0000313" key="3">
    <source>
        <dbReference type="Proteomes" id="UP001221757"/>
    </source>
</evidence>
<gene>
    <name evidence="2" type="ORF">B0H17DRAFT_1050428</name>
</gene>
<feature type="compositionally biased region" description="Acidic residues" evidence="1">
    <location>
        <begin position="257"/>
        <end position="278"/>
    </location>
</feature>
<evidence type="ECO:0000313" key="2">
    <source>
        <dbReference type="EMBL" id="KAJ7698690.1"/>
    </source>
</evidence>
<feature type="compositionally biased region" description="Polar residues" evidence="1">
    <location>
        <begin position="309"/>
        <end position="324"/>
    </location>
</feature>
<comment type="caution">
    <text evidence="2">The sequence shown here is derived from an EMBL/GenBank/DDBJ whole genome shotgun (WGS) entry which is preliminary data.</text>
</comment>
<feature type="region of interest" description="Disordered" evidence="1">
    <location>
        <begin position="256"/>
        <end position="297"/>
    </location>
</feature>
<feature type="region of interest" description="Disordered" evidence="1">
    <location>
        <begin position="305"/>
        <end position="324"/>
    </location>
</feature>
<organism evidence="2 3">
    <name type="scientific">Mycena rosella</name>
    <name type="common">Pink bonnet</name>
    <name type="synonym">Agaricus rosellus</name>
    <dbReference type="NCBI Taxonomy" id="1033263"/>
    <lineage>
        <taxon>Eukaryota</taxon>
        <taxon>Fungi</taxon>
        <taxon>Dikarya</taxon>
        <taxon>Basidiomycota</taxon>
        <taxon>Agaricomycotina</taxon>
        <taxon>Agaricomycetes</taxon>
        <taxon>Agaricomycetidae</taxon>
        <taxon>Agaricales</taxon>
        <taxon>Marasmiineae</taxon>
        <taxon>Mycenaceae</taxon>
        <taxon>Mycena</taxon>
    </lineage>
</organism>